<protein>
    <recommendedName>
        <fullName evidence="7">Poly(A) polymerase I</fullName>
        <shortName evidence="7">PAP I</shortName>
        <ecNumber evidence="7">2.7.7.19</ecNumber>
    </recommendedName>
</protein>
<feature type="active site" evidence="7">
    <location>
        <position position="79"/>
    </location>
</feature>
<evidence type="ECO:0000256" key="5">
    <source>
        <dbReference type="ARBA" id="ARBA00022884"/>
    </source>
</evidence>
<feature type="region of interest" description="Disordered" evidence="9">
    <location>
        <begin position="576"/>
        <end position="669"/>
    </location>
</feature>
<dbReference type="Pfam" id="PF12627">
    <property type="entry name" value="PolyA_pol_RNAbd"/>
    <property type="match status" value="1"/>
</dbReference>
<dbReference type="AlphaFoldDB" id="A0AA91FPF0"/>
<dbReference type="Pfam" id="PF12626">
    <property type="entry name" value="PolyA_pol_arg_C"/>
    <property type="match status" value="1"/>
</dbReference>
<dbReference type="CDD" id="cd05398">
    <property type="entry name" value="NT_ClassII-CCAase"/>
    <property type="match status" value="1"/>
</dbReference>
<evidence type="ECO:0000259" key="11">
    <source>
        <dbReference type="Pfam" id="PF12626"/>
    </source>
</evidence>
<evidence type="ECO:0000313" key="13">
    <source>
        <dbReference type="EMBL" id="OBX60897.1"/>
    </source>
</evidence>
<sequence length="753" mass="84591">MAKKTRKSPSTATAAGNAPTDYVLDRQSARQDAKKLGLNKADLPNSIKEVISTLTQAGFEAYIVGGGVRDALLGLKPKDFDAVTNATPNQIKEVFGKRCRIIGRRFQLCHVYSGRDMIEVATFRAPPKDNNHLTEDGMIMRDNVWGDIYQDVVRRDFSINALYYQPFDDIVYDFCGGLNDIENRTIRLLGDTQKRVEEDPVRLLRALRFKAKLQFDFDNALNQQFNAQNWALLAQVSPHRLYDETQKMFTGGYLVPMLPLLFDYGAFSQLLFYPPTTVTPLLNQVTINTDRRIGSGKSINPAFFYATILWENYLYLLDKFKKNTPFSDAQNQAANKVLDKQRQHTAMPKFAEQFIKDIWLMQPRLAQPRKKNLQKLFENPRFRAAYDFLMMREQVEAKNQALAKQHGAAITLDDESTNGMGHWWAWFQTLGAKQQQQAIDEFDLESVRLRFANIVNQTSFEDDSVAYQTSDAVRDNEADMGSDLSHGKRRREGRRLPFAANSQIEHELVQDTALSTKAHKLTQQQQLEKAQLQQLSLASHTNSAPAKSLIVTPIIAQRNDDHSYQPIVSTSSVSAYAETNARPNSSHPNSSHPNSSHPNNSNLGRSRKRDKAYLSVASVPAKRARRAPSSNWSILEQRQQADIATSASDLRGESVSPTPVRQSIDNQAVTHTDIDTNISIGTEISTDTANHSSLNESMIDNGLVQPKPKRAPRTRKKAVADSEVSAEAVTKDEAAAAPKRTRKRAVKIVGNQP</sequence>
<dbReference type="EMBL" id="LZMT01000056">
    <property type="protein sequence ID" value="OBX60897.1"/>
    <property type="molecule type" value="Genomic_DNA"/>
</dbReference>
<evidence type="ECO:0000256" key="8">
    <source>
        <dbReference type="RuleBase" id="RU003953"/>
    </source>
</evidence>
<reference evidence="13" key="1">
    <citation type="submission" date="2016-06" db="EMBL/GenBank/DDBJ databases">
        <title>Draft genome of Moraxella osloensis CCUG 67237.</title>
        <authorList>
            <person name="Salva-Serra F."/>
            <person name="Engstrom-Jakobsson H."/>
            <person name="Thorell K."/>
            <person name="Gonzales-Siles L."/>
            <person name="Karlsson R."/>
            <person name="Boulund F."/>
            <person name="Engstrand L."/>
            <person name="Kristiansson E."/>
            <person name="Moore E."/>
        </authorList>
    </citation>
    <scope>NUCLEOTIDE SEQUENCE [LARGE SCALE GENOMIC DNA]</scope>
    <source>
        <strain evidence="13">CCUG 67237</strain>
    </source>
</reference>
<feature type="compositionally biased region" description="Polar residues" evidence="9">
    <location>
        <begin position="655"/>
        <end position="669"/>
    </location>
</feature>
<feature type="active site" evidence="7">
    <location>
        <position position="81"/>
    </location>
</feature>
<dbReference type="NCBIfam" id="TIGR01942">
    <property type="entry name" value="pcnB"/>
    <property type="match status" value="1"/>
</dbReference>
<dbReference type="Gene3D" id="3.30.460.10">
    <property type="entry name" value="Beta Polymerase, domain 2"/>
    <property type="match status" value="1"/>
</dbReference>
<comment type="similarity">
    <text evidence="7 8">Belongs to the tRNA nucleotidyltransferase/poly(A) polymerase family.</text>
</comment>
<evidence type="ECO:0000256" key="1">
    <source>
        <dbReference type="ARBA" id="ARBA00022664"/>
    </source>
</evidence>
<keyword evidence="2 7" id="KW-0808">Transferase</keyword>
<dbReference type="GO" id="GO:1990817">
    <property type="term" value="F:poly(A) RNA polymerase activity"/>
    <property type="evidence" value="ECO:0007669"/>
    <property type="project" value="UniProtKB-UniRule"/>
</dbReference>
<dbReference type="GO" id="GO:0005524">
    <property type="term" value="F:ATP binding"/>
    <property type="evidence" value="ECO:0007669"/>
    <property type="project" value="UniProtKB-UniRule"/>
</dbReference>
<proteinExistence type="inferred from homology"/>
<keyword evidence="4 7" id="KW-0067">ATP-binding</keyword>
<name>A0AA91FPF0_FAUOS</name>
<dbReference type="GO" id="GO:0003723">
    <property type="term" value="F:RNA binding"/>
    <property type="evidence" value="ECO:0007669"/>
    <property type="project" value="UniProtKB-UniRule"/>
</dbReference>
<accession>A0AA91FPF0</accession>
<gene>
    <name evidence="7" type="primary">pcnB</name>
    <name evidence="13" type="ORF">A9299_05715</name>
</gene>
<evidence type="ECO:0000256" key="2">
    <source>
        <dbReference type="ARBA" id="ARBA00022679"/>
    </source>
</evidence>
<feature type="region of interest" description="Disordered" evidence="9">
    <location>
        <begin position="1"/>
        <end position="23"/>
    </location>
</feature>
<dbReference type="InterPro" id="IPR043519">
    <property type="entry name" value="NT_sf"/>
</dbReference>
<dbReference type="HAMAP" id="MF_00957">
    <property type="entry name" value="PolyA_pol"/>
    <property type="match status" value="1"/>
</dbReference>
<evidence type="ECO:0000256" key="3">
    <source>
        <dbReference type="ARBA" id="ARBA00022741"/>
    </source>
</evidence>
<feature type="compositionally biased region" description="Polar residues" evidence="9">
    <location>
        <begin position="628"/>
        <end position="648"/>
    </location>
</feature>
<dbReference type="InterPro" id="IPR010206">
    <property type="entry name" value="PolA_pol_I"/>
</dbReference>
<keyword evidence="1 7" id="KW-0507">mRNA processing</keyword>
<dbReference type="Pfam" id="PF01743">
    <property type="entry name" value="PolyA_pol"/>
    <property type="match status" value="1"/>
</dbReference>
<feature type="domain" description="Poly A polymerase head" evidence="10">
    <location>
        <begin position="61"/>
        <end position="187"/>
    </location>
</feature>
<feature type="domain" description="tRNA nucleotidyltransferase/poly(A) polymerase RNA and SrmB- binding" evidence="12">
    <location>
        <begin position="228"/>
        <end position="271"/>
    </location>
</feature>
<dbReference type="InterPro" id="IPR025866">
    <property type="entry name" value="PolyA_pol_arg_C_dom"/>
</dbReference>
<dbReference type="InterPro" id="IPR002646">
    <property type="entry name" value="PolA_pol_head_dom"/>
</dbReference>
<feature type="domain" description="Polymerase A arginine-rich C-terminal" evidence="11">
    <location>
        <begin position="325"/>
        <end position="441"/>
    </location>
</feature>
<feature type="compositionally biased region" description="Basic residues" evidence="9">
    <location>
        <begin position="707"/>
        <end position="717"/>
    </location>
</feature>
<dbReference type="GO" id="GO:0043633">
    <property type="term" value="P:polyadenylation-dependent RNA catabolic process"/>
    <property type="evidence" value="ECO:0007669"/>
    <property type="project" value="InterPro"/>
</dbReference>
<keyword evidence="3 7" id="KW-0547">Nucleotide-binding</keyword>
<evidence type="ECO:0000256" key="9">
    <source>
        <dbReference type="SAM" id="MobiDB-lite"/>
    </source>
</evidence>
<comment type="caution">
    <text evidence="13">The sequence shown here is derived from an EMBL/GenBank/DDBJ whole genome shotgun (WGS) entry which is preliminary data.</text>
</comment>
<evidence type="ECO:0000259" key="12">
    <source>
        <dbReference type="Pfam" id="PF12627"/>
    </source>
</evidence>
<evidence type="ECO:0000256" key="4">
    <source>
        <dbReference type="ARBA" id="ARBA00022840"/>
    </source>
</evidence>
<feature type="active site" evidence="7">
    <location>
        <position position="156"/>
    </location>
</feature>
<comment type="catalytic activity">
    <reaction evidence="7">
        <text>RNA(n) + ATP = RNA(n)-3'-adenine ribonucleotide + diphosphate</text>
        <dbReference type="Rhea" id="RHEA:11332"/>
        <dbReference type="Rhea" id="RHEA-COMP:14527"/>
        <dbReference type="Rhea" id="RHEA-COMP:17347"/>
        <dbReference type="ChEBI" id="CHEBI:30616"/>
        <dbReference type="ChEBI" id="CHEBI:33019"/>
        <dbReference type="ChEBI" id="CHEBI:140395"/>
        <dbReference type="ChEBI" id="CHEBI:173115"/>
        <dbReference type="EC" id="2.7.7.19"/>
    </reaction>
</comment>
<organism evidence="13">
    <name type="scientific">Faucicola osloensis</name>
    <name type="common">Moraxella osloensis</name>
    <dbReference type="NCBI Taxonomy" id="34062"/>
    <lineage>
        <taxon>Bacteria</taxon>
        <taxon>Pseudomonadati</taxon>
        <taxon>Pseudomonadota</taxon>
        <taxon>Gammaproteobacteria</taxon>
        <taxon>Moraxellales</taxon>
        <taxon>Moraxellaceae</taxon>
        <taxon>Faucicola</taxon>
    </lineage>
</organism>
<evidence type="ECO:0000259" key="10">
    <source>
        <dbReference type="Pfam" id="PF01743"/>
    </source>
</evidence>
<comment type="function">
    <text evidence="7">Adds poly(A) tail to the 3' end of many RNAs, which usually targets these RNAs for decay. Plays a significant role in the global control of gene expression, through influencing the rate of transcript degradation, and in the general RNA quality control.</text>
</comment>
<dbReference type="GO" id="GO:0006397">
    <property type="term" value="P:mRNA processing"/>
    <property type="evidence" value="ECO:0007669"/>
    <property type="project" value="UniProtKB-KW"/>
</dbReference>
<feature type="compositionally biased region" description="Low complexity" evidence="9">
    <location>
        <begin position="583"/>
        <end position="602"/>
    </location>
</feature>
<dbReference type="PANTHER" id="PTHR43051">
    <property type="entry name" value="POLYNUCLEOTIDE ADENYLYLTRANSFERASE FAMILY PROTEIN"/>
    <property type="match status" value="1"/>
</dbReference>
<dbReference type="SUPFAM" id="SSF81891">
    <property type="entry name" value="Poly A polymerase C-terminal region-like"/>
    <property type="match status" value="1"/>
</dbReference>
<keyword evidence="5 7" id="KW-0694">RNA-binding</keyword>
<keyword evidence="6 7" id="KW-0804">Transcription</keyword>
<dbReference type="SUPFAM" id="SSF81301">
    <property type="entry name" value="Nucleotidyltransferase"/>
    <property type="match status" value="1"/>
</dbReference>
<feature type="region of interest" description="Disordered" evidence="9">
    <location>
        <begin position="698"/>
        <end position="753"/>
    </location>
</feature>
<dbReference type="InterPro" id="IPR052191">
    <property type="entry name" value="tRNA_ntf/polyA_polymerase_I"/>
</dbReference>
<dbReference type="Gene3D" id="1.10.3090.10">
    <property type="entry name" value="cca-adding enzyme, domain 2"/>
    <property type="match status" value="1"/>
</dbReference>
<evidence type="ECO:0000256" key="6">
    <source>
        <dbReference type="ARBA" id="ARBA00023163"/>
    </source>
</evidence>
<dbReference type="EC" id="2.7.7.19" evidence="7"/>
<evidence type="ECO:0000256" key="7">
    <source>
        <dbReference type="HAMAP-Rule" id="MF_00957"/>
    </source>
</evidence>
<dbReference type="PANTHER" id="PTHR43051:SF1">
    <property type="entry name" value="POLYNUCLEOTIDE ADENYLYLTRANSFERASE FAMILY PROTEIN"/>
    <property type="match status" value="1"/>
</dbReference>
<dbReference type="InterPro" id="IPR032828">
    <property type="entry name" value="PolyA_RNA-bd"/>
</dbReference>